<gene>
    <name evidence="1" type="ORF">ERS852429_03439</name>
    <name evidence="2" type="ORF">GKD70_00635</name>
</gene>
<reference evidence="2 4" key="2">
    <citation type="journal article" date="2019" name="Nat. Med.">
        <title>A library of human gut bacterial isolates paired with longitudinal multiomics data enables mechanistic microbiome research.</title>
        <authorList>
            <person name="Poyet M."/>
            <person name="Groussin M."/>
            <person name="Gibbons S.M."/>
            <person name="Avila-Pacheco J."/>
            <person name="Jiang X."/>
            <person name="Kearney S.M."/>
            <person name="Perrotta A.R."/>
            <person name="Berdy B."/>
            <person name="Zhao S."/>
            <person name="Lieberman T.D."/>
            <person name="Swanson P.K."/>
            <person name="Smith M."/>
            <person name="Roesemann S."/>
            <person name="Alexander J.E."/>
            <person name="Rich S.A."/>
            <person name="Livny J."/>
            <person name="Vlamakis H."/>
            <person name="Clish C."/>
            <person name="Bullock K."/>
            <person name="Deik A."/>
            <person name="Scott J."/>
            <person name="Pierce K.A."/>
            <person name="Xavier R.J."/>
            <person name="Alm E.J."/>
        </authorList>
    </citation>
    <scope>NUCLEOTIDE SEQUENCE [LARGE SCALE GENOMIC DNA]</scope>
    <source>
        <strain evidence="2 4">BIOML-A20</strain>
    </source>
</reference>
<evidence type="ECO:0000313" key="3">
    <source>
        <dbReference type="Proteomes" id="UP000095591"/>
    </source>
</evidence>
<dbReference type="Proteomes" id="UP000441609">
    <property type="component" value="Unassembled WGS sequence"/>
</dbReference>
<evidence type="ECO:0000313" key="1">
    <source>
        <dbReference type="EMBL" id="CUN29706.1"/>
    </source>
</evidence>
<evidence type="ECO:0000313" key="2">
    <source>
        <dbReference type="EMBL" id="MSB71811.1"/>
    </source>
</evidence>
<proteinExistence type="predicted"/>
<reference evidence="1 3" key="1">
    <citation type="submission" date="2015-09" db="EMBL/GenBank/DDBJ databases">
        <authorList>
            <consortium name="Pathogen Informatics"/>
        </authorList>
    </citation>
    <scope>NUCLEOTIDE SEQUENCE [LARGE SCALE GENOMIC DNA]</scope>
    <source>
        <strain evidence="1 3">2789STDY5608872</strain>
    </source>
</reference>
<evidence type="ECO:0000313" key="4">
    <source>
        <dbReference type="Proteomes" id="UP000441609"/>
    </source>
</evidence>
<name>A0A173VSU4_PARDI</name>
<evidence type="ECO:0008006" key="5">
    <source>
        <dbReference type="Google" id="ProtNLM"/>
    </source>
</evidence>
<dbReference type="EMBL" id="WKMO01000001">
    <property type="protein sequence ID" value="MSB71811.1"/>
    <property type="molecule type" value="Genomic_DNA"/>
</dbReference>
<dbReference type="AlphaFoldDB" id="A0A173VSU4"/>
<dbReference type="Proteomes" id="UP000095591">
    <property type="component" value="Unassembled WGS sequence"/>
</dbReference>
<organism evidence="1 3">
    <name type="scientific">Parabacteroides distasonis</name>
    <dbReference type="NCBI Taxonomy" id="823"/>
    <lineage>
        <taxon>Bacteria</taxon>
        <taxon>Pseudomonadati</taxon>
        <taxon>Bacteroidota</taxon>
        <taxon>Bacteroidia</taxon>
        <taxon>Bacteroidales</taxon>
        <taxon>Tannerellaceae</taxon>
        <taxon>Parabacteroides</taxon>
    </lineage>
</organism>
<dbReference type="SUPFAM" id="SSF158745">
    <property type="entry name" value="LanC-like"/>
    <property type="match status" value="1"/>
</dbReference>
<accession>A0A173VSU4</accession>
<dbReference type="OrthoDB" id="1047753at2"/>
<dbReference type="Gene3D" id="1.50.10.20">
    <property type="match status" value="1"/>
</dbReference>
<dbReference type="EMBL" id="CYXP01000009">
    <property type="protein sequence ID" value="CUN29706.1"/>
    <property type="molecule type" value="Genomic_DNA"/>
</dbReference>
<protein>
    <recommendedName>
        <fullName evidence="5">Lanthionine synthetase C-like protein</fullName>
    </recommendedName>
</protein>
<sequence>MNDMKELFIQYKGILKDLLRYGVLKTEALEHTGLYNGKLGMTILFYEYSRYSGDALYEQFADEILESIMELPDDLSLDLSDGLCGIGWGITYLLRERFITGEIKDVLSDIDIKIQETEILNDDTLKDYHTYLMFRKEYIGEDAQRDLPYSPYKESYIQKKIWETCFSQNQLEMNQ</sequence>